<dbReference type="PROSITE" id="PS50984">
    <property type="entry name" value="TRUD"/>
    <property type="match status" value="1"/>
</dbReference>
<dbReference type="Proteomes" id="UP000242814">
    <property type="component" value="Unassembled WGS sequence"/>
</dbReference>
<keyword evidence="2" id="KW-0413">Isomerase</keyword>
<dbReference type="NCBIfam" id="TIGR00094">
    <property type="entry name" value="tRNA_TruD_broad"/>
    <property type="match status" value="1"/>
</dbReference>
<dbReference type="PANTHER" id="PTHR13326:SF21">
    <property type="entry name" value="PSEUDOURIDYLATE SYNTHASE PUS7L"/>
    <property type="match status" value="1"/>
</dbReference>
<dbReference type="PIRSF" id="PIRSF037016">
    <property type="entry name" value="Pseudouridin_synth_euk_prd"/>
    <property type="match status" value="1"/>
</dbReference>
<name>A0A1D2J3D3_PARBR</name>
<feature type="region of interest" description="Disordered" evidence="3">
    <location>
        <begin position="122"/>
        <end position="176"/>
    </location>
</feature>
<evidence type="ECO:0000313" key="5">
    <source>
        <dbReference type="EMBL" id="ODH12810.1"/>
    </source>
</evidence>
<dbReference type="GO" id="GO:0001522">
    <property type="term" value="P:pseudouridine synthesis"/>
    <property type="evidence" value="ECO:0007669"/>
    <property type="project" value="InterPro"/>
</dbReference>
<evidence type="ECO:0000256" key="1">
    <source>
        <dbReference type="ARBA" id="ARBA00007953"/>
    </source>
</evidence>
<dbReference type="SUPFAM" id="SSF55120">
    <property type="entry name" value="Pseudouridine synthase"/>
    <property type="match status" value="1"/>
</dbReference>
<dbReference type="InterPro" id="IPR001656">
    <property type="entry name" value="PsdUridine_synth_TruD"/>
</dbReference>
<dbReference type="EMBL" id="LZYO01000735">
    <property type="protein sequence ID" value="ODH12810.1"/>
    <property type="molecule type" value="Genomic_DNA"/>
</dbReference>
<proteinExistence type="inferred from homology"/>
<dbReference type="GO" id="GO:0005634">
    <property type="term" value="C:nucleus"/>
    <property type="evidence" value="ECO:0007669"/>
    <property type="project" value="TreeGrafter"/>
</dbReference>
<evidence type="ECO:0000256" key="3">
    <source>
        <dbReference type="SAM" id="MobiDB-lite"/>
    </source>
</evidence>
<dbReference type="InterPro" id="IPR042214">
    <property type="entry name" value="TruD_catalytic"/>
</dbReference>
<dbReference type="VEuPathDB" id="FungiDB:PABG_06122"/>
<feature type="compositionally biased region" description="Polar residues" evidence="3">
    <location>
        <begin position="134"/>
        <end position="159"/>
    </location>
</feature>
<protein>
    <recommendedName>
        <fullName evidence="4">TRUD domain-containing protein</fullName>
    </recommendedName>
</protein>
<dbReference type="Pfam" id="PF01142">
    <property type="entry name" value="TruD"/>
    <property type="match status" value="1"/>
</dbReference>
<organism evidence="5 6">
    <name type="scientific">Paracoccidioides brasiliensis</name>
    <dbReference type="NCBI Taxonomy" id="121759"/>
    <lineage>
        <taxon>Eukaryota</taxon>
        <taxon>Fungi</taxon>
        <taxon>Dikarya</taxon>
        <taxon>Ascomycota</taxon>
        <taxon>Pezizomycotina</taxon>
        <taxon>Eurotiomycetes</taxon>
        <taxon>Eurotiomycetidae</taxon>
        <taxon>Onygenales</taxon>
        <taxon>Ajellomycetaceae</taxon>
        <taxon>Paracoccidioides</taxon>
    </lineage>
</organism>
<evidence type="ECO:0000256" key="2">
    <source>
        <dbReference type="ARBA" id="ARBA00023235"/>
    </source>
</evidence>
<dbReference type="VEuPathDB" id="FungiDB:PADG_06583"/>
<dbReference type="AlphaFoldDB" id="A0A1D2J3D3"/>
<dbReference type="CDD" id="cd02576">
    <property type="entry name" value="PseudoU_synth_ScPUS7"/>
    <property type="match status" value="1"/>
</dbReference>
<dbReference type="Gene3D" id="3.30.2350.20">
    <property type="entry name" value="TruD, catalytic domain"/>
    <property type="match status" value="2"/>
</dbReference>
<sequence length="785" mass="86131">MSNATSVYQRNLHNATMEREIPDVELFPRKRVKISNNADSSNSSIGPVSVIEPPAALDNQNAQALKEAEVGITHFVSPHLPGFSGILKKRYTDFLVNEILPSGKVLHLENLDLPQPFKAAMGLSEPSKPAPNALENNTSSETAKGTENGTMGVAESTSGAGVDASKGTPEAHSFQMSDEDNKLLEEYFGCETAQQIFALHNRALVHPIAKARDLGRVKSGVITDKDIRTKIHQAIRRIFASRLESSTDNDGAMVITAIPVSRKGAHGRGGRGGAGGDSRKGKLGWNELGGEHLHFTIYKENKDTMEVISFIARQMKINAKQLGFAGTKDRRGVTVQRASAYRIYADRLLNVGKSLRNAAVGDFEYHQHRLELGDLNGNEFIITLRDCQFPFDPEEKGANSVARATEIVSRSLHDLRQRGYFNYYGLQRFGTFSTRTDTIGLKMLQEDYKGACDCILHFNPLALSASQSQSQPESPASKTLISADDIARAEAIHAFQTTGKINVALNKLPRKFSAESNIIRHLGRHKNDYFGALGTIPRSLRLMYVHAYQSLVWNFAVGERWRLYGEKVVAGDLVLVNDFKEKEGARAAGGTEEFDADGDVVILPDAGDSAPAADMFELARALSAEEAASGKYSIFDIVLPLPGFGILYPDNEMKTFYKEFMGSKRGGKLDPFDMRRSWKDISLSGGYRKLLSKPGPDYSFEVKAYAGDDEQFVQTDLEKLNMALNGGKKIAEPSDATEGVDIKTADKLAVVLKLQLGSSQYATMALRELMKDGGVKTYKPDFGGR</sequence>
<dbReference type="GO" id="GO:0003723">
    <property type="term" value="F:RNA binding"/>
    <property type="evidence" value="ECO:0007669"/>
    <property type="project" value="InterPro"/>
</dbReference>
<comment type="similarity">
    <text evidence="1">Belongs to the pseudouridine synthase TruD family.</text>
</comment>
<comment type="caution">
    <text evidence="5">The sequence shown here is derived from an EMBL/GenBank/DDBJ whole genome shotgun (WGS) entry which is preliminary data.</text>
</comment>
<dbReference type="GO" id="GO:0009982">
    <property type="term" value="F:pseudouridine synthase activity"/>
    <property type="evidence" value="ECO:0007669"/>
    <property type="project" value="InterPro"/>
</dbReference>
<dbReference type="PANTHER" id="PTHR13326">
    <property type="entry name" value="TRNA PSEUDOURIDINE SYNTHASE D"/>
    <property type="match status" value="1"/>
</dbReference>
<dbReference type="InterPro" id="IPR020103">
    <property type="entry name" value="PsdUridine_synth_cat_dom_sf"/>
</dbReference>
<dbReference type="FunFam" id="3.30.2350.20:FF:000009">
    <property type="entry name" value="Pseudouridine synthase TruD/Pus7, putative"/>
    <property type="match status" value="1"/>
</dbReference>
<evidence type="ECO:0000259" key="4">
    <source>
        <dbReference type="PROSITE" id="PS50984"/>
    </source>
</evidence>
<dbReference type="InterPro" id="IPR011760">
    <property type="entry name" value="PsdUridine_synth_TruD_insert"/>
</dbReference>
<gene>
    <name evidence="5" type="ORF">ACO22_07893</name>
</gene>
<reference evidence="5 6" key="1">
    <citation type="submission" date="2016-06" db="EMBL/GenBank/DDBJ databases">
        <authorList>
            <person name="Kjaerup R.B."/>
            <person name="Dalgaard T.S."/>
            <person name="Juul-Madsen H.R."/>
        </authorList>
    </citation>
    <scope>NUCLEOTIDE SEQUENCE [LARGE SCALE GENOMIC DNA]</scope>
    <source>
        <strain evidence="5 6">Pb300</strain>
    </source>
</reference>
<accession>A0A1D2J3D3</accession>
<evidence type="ECO:0000313" key="6">
    <source>
        <dbReference type="Proteomes" id="UP000242814"/>
    </source>
</evidence>
<feature type="domain" description="TRUD" evidence="4">
    <location>
        <begin position="419"/>
        <end position="693"/>
    </location>
</feature>